<name>A0A9N9JJE7_9GLOM</name>
<proteinExistence type="predicted"/>
<organism evidence="1 2">
    <name type="scientific">Racocetra fulgida</name>
    <dbReference type="NCBI Taxonomy" id="60492"/>
    <lineage>
        <taxon>Eukaryota</taxon>
        <taxon>Fungi</taxon>
        <taxon>Fungi incertae sedis</taxon>
        <taxon>Mucoromycota</taxon>
        <taxon>Glomeromycotina</taxon>
        <taxon>Glomeromycetes</taxon>
        <taxon>Diversisporales</taxon>
        <taxon>Gigasporaceae</taxon>
        <taxon>Racocetra</taxon>
    </lineage>
</organism>
<protein>
    <submittedName>
        <fullName evidence="1">10527_t:CDS:1</fullName>
    </submittedName>
</protein>
<dbReference type="SUPFAM" id="SSF81901">
    <property type="entry name" value="HCP-like"/>
    <property type="match status" value="1"/>
</dbReference>
<sequence>LCESLIENGALKNTDDYLHYLTLAANHNFDAFYALGETLWYGKYGINKDKKKAQRYLRLAAMEKCPNAFDLLNKLGITIYE</sequence>
<evidence type="ECO:0000313" key="2">
    <source>
        <dbReference type="Proteomes" id="UP000789396"/>
    </source>
</evidence>
<dbReference type="InterPro" id="IPR011990">
    <property type="entry name" value="TPR-like_helical_dom_sf"/>
</dbReference>
<comment type="caution">
    <text evidence="1">The sequence shown here is derived from an EMBL/GenBank/DDBJ whole genome shotgun (WGS) entry which is preliminary data.</text>
</comment>
<feature type="non-terminal residue" evidence="1">
    <location>
        <position position="1"/>
    </location>
</feature>
<dbReference type="Gene3D" id="1.25.40.10">
    <property type="entry name" value="Tetratricopeptide repeat domain"/>
    <property type="match status" value="1"/>
</dbReference>
<keyword evidence="2" id="KW-1185">Reference proteome</keyword>
<dbReference type="AlphaFoldDB" id="A0A9N9JJE7"/>
<reference evidence="1" key="1">
    <citation type="submission" date="2021-06" db="EMBL/GenBank/DDBJ databases">
        <authorList>
            <person name="Kallberg Y."/>
            <person name="Tangrot J."/>
            <person name="Rosling A."/>
        </authorList>
    </citation>
    <scope>NUCLEOTIDE SEQUENCE</scope>
    <source>
        <strain evidence="1">IN212</strain>
    </source>
</reference>
<dbReference type="EMBL" id="CAJVPZ010055895">
    <property type="protein sequence ID" value="CAG8785071.1"/>
    <property type="molecule type" value="Genomic_DNA"/>
</dbReference>
<feature type="non-terminal residue" evidence="1">
    <location>
        <position position="81"/>
    </location>
</feature>
<accession>A0A9N9JJE7</accession>
<evidence type="ECO:0000313" key="1">
    <source>
        <dbReference type="EMBL" id="CAG8785071.1"/>
    </source>
</evidence>
<gene>
    <name evidence="1" type="ORF">RFULGI_LOCUS16171</name>
</gene>
<dbReference type="Proteomes" id="UP000789396">
    <property type="component" value="Unassembled WGS sequence"/>
</dbReference>